<dbReference type="EMBL" id="CM029041">
    <property type="protein sequence ID" value="KAG2629222.1"/>
    <property type="molecule type" value="Genomic_DNA"/>
</dbReference>
<accession>A0A8T0V436</accession>
<feature type="non-terminal residue" evidence="1">
    <location>
        <position position="1"/>
    </location>
</feature>
<keyword evidence="3" id="KW-1185">Reference proteome</keyword>
<evidence type="ECO:0000313" key="2">
    <source>
        <dbReference type="EMBL" id="KAG2629222.1"/>
    </source>
</evidence>
<evidence type="ECO:0000313" key="1">
    <source>
        <dbReference type="EMBL" id="KAG2629218.1"/>
    </source>
</evidence>
<comment type="caution">
    <text evidence="1">The sequence shown here is derived from an EMBL/GenBank/DDBJ whole genome shotgun (WGS) entry which is preliminary data.</text>
</comment>
<sequence length="147" mass="16964">CEFCGLFESTDHLFFKCSVARYIWRVVQIALNLHTIPTSTDDLFGPWIHSFSKIDRNVVMFGCGAVLWSIWRTRNDKVFNGKMLADPSNAVFLCCFWLDTWAILQKKKEKRIVELGSLRIRKTANDAFCRAFGWSPVDRRITGALLP</sequence>
<protein>
    <recommendedName>
        <fullName evidence="4">Reverse transcriptase zinc-binding domain-containing protein</fullName>
    </recommendedName>
</protein>
<name>A0A8T0V436_PANVG</name>
<gene>
    <name evidence="2" type="ORF">PVAP13_3KG396602</name>
    <name evidence="1" type="ORF">PVAP13_3KG397102</name>
</gene>
<dbReference type="EMBL" id="CM029041">
    <property type="protein sequence ID" value="KAG2629218.1"/>
    <property type="molecule type" value="Genomic_DNA"/>
</dbReference>
<reference evidence="1" key="1">
    <citation type="submission" date="2020-05" db="EMBL/GenBank/DDBJ databases">
        <title>WGS assembly of Panicum virgatum.</title>
        <authorList>
            <person name="Lovell J.T."/>
            <person name="Jenkins J."/>
            <person name="Shu S."/>
            <person name="Juenger T.E."/>
            <person name="Schmutz J."/>
        </authorList>
    </citation>
    <scope>NUCLEOTIDE SEQUENCE</scope>
    <source>
        <strain evidence="1">AP13</strain>
    </source>
</reference>
<organism evidence="1 3">
    <name type="scientific">Panicum virgatum</name>
    <name type="common">Blackwell switchgrass</name>
    <dbReference type="NCBI Taxonomy" id="38727"/>
    <lineage>
        <taxon>Eukaryota</taxon>
        <taxon>Viridiplantae</taxon>
        <taxon>Streptophyta</taxon>
        <taxon>Embryophyta</taxon>
        <taxon>Tracheophyta</taxon>
        <taxon>Spermatophyta</taxon>
        <taxon>Magnoliopsida</taxon>
        <taxon>Liliopsida</taxon>
        <taxon>Poales</taxon>
        <taxon>Poaceae</taxon>
        <taxon>PACMAD clade</taxon>
        <taxon>Panicoideae</taxon>
        <taxon>Panicodae</taxon>
        <taxon>Paniceae</taxon>
        <taxon>Panicinae</taxon>
        <taxon>Panicum</taxon>
        <taxon>Panicum sect. Hiantes</taxon>
    </lineage>
</organism>
<proteinExistence type="predicted"/>
<evidence type="ECO:0000313" key="3">
    <source>
        <dbReference type="Proteomes" id="UP000823388"/>
    </source>
</evidence>
<dbReference type="AlphaFoldDB" id="A0A8T0V436"/>
<evidence type="ECO:0008006" key="4">
    <source>
        <dbReference type="Google" id="ProtNLM"/>
    </source>
</evidence>
<dbReference type="Proteomes" id="UP000823388">
    <property type="component" value="Chromosome 3K"/>
</dbReference>